<dbReference type="AlphaFoldDB" id="A0AAV9P1S0"/>
<evidence type="ECO:0000256" key="3">
    <source>
        <dbReference type="SAM" id="MobiDB-lite"/>
    </source>
</evidence>
<comment type="caution">
    <text evidence="5">The sequence shown here is derived from an EMBL/GenBank/DDBJ whole genome shotgun (WGS) entry which is preliminary data.</text>
</comment>
<dbReference type="Pfam" id="PF03061">
    <property type="entry name" value="4HBT"/>
    <property type="match status" value="1"/>
</dbReference>
<comment type="similarity">
    <text evidence="1">Belongs to the 4-hydroxybenzoyl-CoA thioesterase family.</text>
</comment>
<dbReference type="RefSeq" id="XP_064655225.1">
    <property type="nucleotide sequence ID" value="XM_064806408.1"/>
</dbReference>
<dbReference type="Proteomes" id="UP001337655">
    <property type="component" value="Unassembled WGS sequence"/>
</dbReference>
<feature type="region of interest" description="Disordered" evidence="3">
    <location>
        <begin position="138"/>
        <end position="163"/>
    </location>
</feature>
<organism evidence="5 6">
    <name type="scientific">Saxophila tyrrhenica</name>
    <dbReference type="NCBI Taxonomy" id="1690608"/>
    <lineage>
        <taxon>Eukaryota</taxon>
        <taxon>Fungi</taxon>
        <taxon>Dikarya</taxon>
        <taxon>Ascomycota</taxon>
        <taxon>Pezizomycotina</taxon>
        <taxon>Dothideomycetes</taxon>
        <taxon>Dothideomycetidae</taxon>
        <taxon>Mycosphaerellales</taxon>
        <taxon>Extremaceae</taxon>
        <taxon>Saxophila</taxon>
    </lineage>
</organism>
<sequence>MALGLDLAAKRQRQRSDYPYHEDYRTRWNDNDMFHHLNNPVYGVLIDSIINSYLIQQAGYSMANWKQIGLVGSTYCDYFGAAQYPGMLDVGLRVVRMGKSSIMYEVGIFQEGSEQVKAVGGFTQIWVDRASSKTLKDGIPKEVKEPLQPLLEGSGQDSKTAKL</sequence>
<dbReference type="GeneID" id="89930511"/>
<dbReference type="PANTHER" id="PTHR31793:SF27">
    <property type="entry name" value="NOVEL THIOESTERASE SUPERFAMILY DOMAIN AND SAPOSIN A-TYPE DOMAIN CONTAINING PROTEIN (0610012H03RIK)"/>
    <property type="match status" value="1"/>
</dbReference>
<dbReference type="CDD" id="cd00586">
    <property type="entry name" value="4HBT"/>
    <property type="match status" value="1"/>
</dbReference>
<proteinExistence type="inferred from homology"/>
<evidence type="ECO:0000256" key="2">
    <source>
        <dbReference type="ARBA" id="ARBA00022801"/>
    </source>
</evidence>
<dbReference type="Gene3D" id="3.10.129.10">
    <property type="entry name" value="Hotdog Thioesterase"/>
    <property type="match status" value="1"/>
</dbReference>
<dbReference type="PANTHER" id="PTHR31793">
    <property type="entry name" value="4-HYDROXYBENZOYL-COA THIOESTERASE FAMILY MEMBER"/>
    <property type="match status" value="1"/>
</dbReference>
<keyword evidence="6" id="KW-1185">Reference proteome</keyword>
<feature type="domain" description="Thioesterase" evidence="4">
    <location>
        <begin position="35"/>
        <end position="116"/>
    </location>
</feature>
<name>A0AAV9P1S0_9PEZI</name>
<dbReference type="InterPro" id="IPR029069">
    <property type="entry name" value="HotDog_dom_sf"/>
</dbReference>
<dbReference type="GO" id="GO:0047617">
    <property type="term" value="F:fatty acyl-CoA hydrolase activity"/>
    <property type="evidence" value="ECO:0007669"/>
    <property type="project" value="TreeGrafter"/>
</dbReference>
<evidence type="ECO:0000313" key="6">
    <source>
        <dbReference type="Proteomes" id="UP001337655"/>
    </source>
</evidence>
<protein>
    <recommendedName>
        <fullName evidence="4">Thioesterase domain-containing protein</fullName>
    </recommendedName>
</protein>
<evidence type="ECO:0000259" key="4">
    <source>
        <dbReference type="Pfam" id="PF03061"/>
    </source>
</evidence>
<dbReference type="InterPro" id="IPR050563">
    <property type="entry name" value="4-hydroxybenzoyl-CoA_TE"/>
</dbReference>
<reference evidence="5 6" key="1">
    <citation type="submission" date="2023-08" db="EMBL/GenBank/DDBJ databases">
        <title>Black Yeasts Isolated from many extreme environments.</title>
        <authorList>
            <person name="Coleine C."/>
            <person name="Stajich J.E."/>
            <person name="Selbmann L."/>
        </authorList>
    </citation>
    <scope>NUCLEOTIDE SEQUENCE [LARGE SCALE GENOMIC DNA]</scope>
    <source>
        <strain evidence="5 6">CCFEE 5935</strain>
    </source>
</reference>
<gene>
    <name evidence="5" type="ORF">LTR77_009179</name>
</gene>
<evidence type="ECO:0000313" key="5">
    <source>
        <dbReference type="EMBL" id="KAK5165082.1"/>
    </source>
</evidence>
<accession>A0AAV9P1S0</accession>
<keyword evidence="2" id="KW-0378">Hydrolase</keyword>
<dbReference type="EMBL" id="JAVRRT010000017">
    <property type="protein sequence ID" value="KAK5165082.1"/>
    <property type="molecule type" value="Genomic_DNA"/>
</dbReference>
<dbReference type="InterPro" id="IPR006683">
    <property type="entry name" value="Thioestr_dom"/>
</dbReference>
<dbReference type="SUPFAM" id="SSF54637">
    <property type="entry name" value="Thioesterase/thiol ester dehydrase-isomerase"/>
    <property type="match status" value="1"/>
</dbReference>
<evidence type="ECO:0000256" key="1">
    <source>
        <dbReference type="ARBA" id="ARBA00005953"/>
    </source>
</evidence>